<organism evidence="9">
    <name type="scientific">Caenorhabditis remanei</name>
    <name type="common">Caenorhabditis vulgaris</name>
    <dbReference type="NCBI Taxonomy" id="31234"/>
    <lineage>
        <taxon>Eukaryota</taxon>
        <taxon>Metazoa</taxon>
        <taxon>Ecdysozoa</taxon>
        <taxon>Nematoda</taxon>
        <taxon>Chromadorea</taxon>
        <taxon>Rhabditida</taxon>
        <taxon>Rhabditina</taxon>
        <taxon>Rhabditomorpha</taxon>
        <taxon>Rhabditoidea</taxon>
        <taxon>Rhabditidae</taxon>
        <taxon>Peloderinae</taxon>
        <taxon>Caenorhabditis</taxon>
    </lineage>
</organism>
<dbReference type="PRINTS" id="PR00868">
    <property type="entry name" value="DNAPOLI"/>
</dbReference>
<accession>E3LYV3</accession>
<keyword evidence="9" id="KW-1185">Reference proteome</keyword>
<protein>
    <recommendedName>
        <fullName evidence="1">DNA-directed DNA polymerase</fullName>
        <ecNumber evidence="1">2.7.7.7</ecNumber>
    </recommendedName>
</protein>
<dbReference type="Gene3D" id="1.10.150.20">
    <property type="entry name" value="5' to 3' exonuclease, C-terminal subdomain"/>
    <property type="match status" value="1"/>
</dbReference>
<dbReference type="OMA" id="MEMCTAT"/>
<comment type="catalytic activity">
    <reaction evidence="5">
        <text>DNA(n) + a 2'-deoxyribonucleoside 5'-triphosphate = DNA(n+1) + diphosphate</text>
        <dbReference type="Rhea" id="RHEA:22508"/>
        <dbReference type="Rhea" id="RHEA-COMP:17339"/>
        <dbReference type="Rhea" id="RHEA-COMP:17340"/>
        <dbReference type="ChEBI" id="CHEBI:33019"/>
        <dbReference type="ChEBI" id="CHEBI:61560"/>
        <dbReference type="ChEBI" id="CHEBI:173112"/>
        <dbReference type="EC" id="2.7.7.7"/>
    </reaction>
</comment>
<name>E3LYV3_CAERE</name>
<dbReference type="AlphaFoldDB" id="E3LYV3"/>
<dbReference type="InterPro" id="IPR001098">
    <property type="entry name" value="DNA-dir_DNA_pol_A_palm_dom"/>
</dbReference>
<evidence type="ECO:0000256" key="6">
    <source>
        <dbReference type="SAM" id="MobiDB-lite"/>
    </source>
</evidence>
<dbReference type="PANTHER" id="PTHR10133:SF62">
    <property type="entry name" value="DNA POLYMERASE THETA"/>
    <property type="match status" value="1"/>
</dbReference>
<evidence type="ECO:0000256" key="4">
    <source>
        <dbReference type="ARBA" id="ARBA00022932"/>
    </source>
</evidence>
<reference evidence="8" key="1">
    <citation type="submission" date="2007-07" db="EMBL/GenBank/DDBJ databases">
        <title>PCAP assembly of the Caenorhabditis remanei genome.</title>
        <authorList>
            <consortium name="The Caenorhabditis remanei Sequencing Consortium"/>
            <person name="Wilson R.K."/>
        </authorList>
    </citation>
    <scope>NUCLEOTIDE SEQUENCE [LARGE SCALE GENOMIC DNA]</scope>
    <source>
        <strain evidence="8">PB4641</strain>
    </source>
</reference>
<dbReference type="InterPro" id="IPR002298">
    <property type="entry name" value="DNA_polymerase_A"/>
</dbReference>
<feature type="compositionally biased region" description="Acidic residues" evidence="6">
    <location>
        <begin position="61"/>
        <end position="71"/>
    </location>
</feature>
<dbReference type="CDD" id="cd08638">
    <property type="entry name" value="DNA_pol_A_theta"/>
    <property type="match status" value="1"/>
</dbReference>
<gene>
    <name evidence="8" type="primary">Cre-polq-1</name>
    <name evidence="8" type="ORF">CRE_04524</name>
</gene>
<dbReference type="GO" id="GO:0006261">
    <property type="term" value="P:DNA-templated DNA replication"/>
    <property type="evidence" value="ECO:0007669"/>
    <property type="project" value="InterPro"/>
</dbReference>
<dbReference type="Gene3D" id="1.20.1060.10">
    <property type="entry name" value="Taq DNA Polymerase, Chain T, domain 4"/>
    <property type="match status" value="1"/>
</dbReference>
<dbReference type="FunCoup" id="E3LYV3">
    <property type="interactions" value="1696"/>
</dbReference>
<dbReference type="PROSITE" id="PS00447">
    <property type="entry name" value="DNA_POLYMERASE_A"/>
    <property type="match status" value="1"/>
</dbReference>
<dbReference type="Gene3D" id="3.30.70.370">
    <property type="match status" value="1"/>
</dbReference>
<dbReference type="SUPFAM" id="SSF56672">
    <property type="entry name" value="DNA/RNA polymerases"/>
    <property type="match status" value="1"/>
</dbReference>
<evidence type="ECO:0000259" key="7">
    <source>
        <dbReference type="SMART" id="SM00482"/>
    </source>
</evidence>
<dbReference type="STRING" id="31234.E3LYV3"/>
<dbReference type="OrthoDB" id="2320933at2759"/>
<dbReference type="InterPro" id="IPR043502">
    <property type="entry name" value="DNA/RNA_pol_sf"/>
</dbReference>
<dbReference type="eggNOG" id="KOG0950">
    <property type="taxonomic scope" value="Eukaryota"/>
</dbReference>
<evidence type="ECO:0000313" key="9">
    <source>
        <dbReference type="Proteomes" id="UP000008281"/>
    </source>
</evidence>
<evidence type="ECO:0000313" key="8">
    <source>
        <dbReference type="EMBL" id="EFO86801.1"/>
    </source>
</evidence>
<dbReference type="InterPro" id="IPR019760">
    <property type="entry name" value="DNA-dir_DNA_pol_A_CS"/>
</dbReference>
<dbReference type="EC" id="2.7.7.7" evidence="1"/>
<dbReference type="Proteomes" id="UP000008281">
    <property type="component" value="Unassembled WGS sequence"/>
</dbReference>
<dbReference type="Pfam" id="PF00476">
    <property type="entry name" value="DNA_pol_A"/>
    <property type="match status" value="1"/>
</dbReference>
<evidence type="ECO:0000256" key="2">
    <source>
        <dbReference type="ARBA" id="ARBA00022679"/>
    </source>
</evidence>
<proteinExistence type="predicted"/>
<dbReference type="GO" id="GO:0003677">
    <property type="term" value="F:DNA binding"/>
    <property type="evidence" value="ECO:0007669"/>
    <property type="project" value="InterPro"/>
</dbReference>
<dbReference type="GO" id="GO:0097681">
    <property type="term" value="P:double-strand break repair via alternative nonhomologous end joining"/>
    <property type="evidence" value="ECO:0007669"/>
    <property type="project" value="TreeGrafter"/>
</dbReference>
<dbReference type="PANTHER" id="PTHR10133">
    <property type="entry name" value="DNA POLYMERASE I"/>
    <property type="match status" value="1"/>
</dbReference>
<keyword evidence="4" id="KW-0239">DNA-directed DNA polymerase</keyword>
<dbReference type="HOGENOM" id="CLU_014221_0_0_1"/>
<dbReference type="GO" id="GO:0003887">
    <property type="term" value="F:DNA-directed DNA polymerase activity"/>
    <property type="evidence" value="ECO:0007669"/>
    <property type="project" value="UniProtKB-KW"/>
</dbReference>
<evidence type="ECO:0000256" key="1">
    <source>
        <dbReference type="ARBA" id="ARBA00012417"/>
    </source>
</evidence>
<dbReference type="InParanoid" id="E3LYV3"/>
<dbReference type="EMBL" id="DS268419">
    <property type="protein sequence ID" value="EFO86801.1"/>
    <property type="molecule type" value="Genomic_DNA"/>
</dbReference>
<keyword evidence="3" id="KW-0548">Nucleotidyltransferase</keyword>
<dbReference type="SMART" id="SM00482">
    <property type="entry name" value="POLAc"/>
    <property type="match status" value="1"/>
</dbReference>
<feature type="region of interest" description="Disordered" evidence="6">
    <location>
        <begin position="56"/>
        <end position="83"/>
    </location>
</feature>
<keyword evidence="2" id="KW-0808">Transferase</keyword>
<feature type="domain" description="DNA-directed DNA polymerase family A palm" evidence="7">
    <location>
        <begin position="680"/>
        <end position="889"/>
    </location>
</feature>
<evidence type="ECO:0000256" key="3">
    <source>
        <dbReference type="ARBA" id="ARBA00022695"/>
    </source>
</evidence>
<evidence type="ECO:0000256" key="5">
    <source>
        <dbReference type="ARBA" id="ARBA00049244"/>
    </source>
</evidence>
<sequence length="927" mass="105012">MPVWCWVLSNSNDGLGEWLFGEPRMRVSEAARLLKDRARTSLMRRVQELGITLELPKIEQEDKEEDDENENIQESCDSGLPDSFPDMDIVEDVEIVEEVTKSVTEMSLTDTISDDDLFKIEEDVFSIEKEDIDDSEIVEETVIECLETSLLKMKASKDEVFLRRLSQTFSPAGRRRSTLNGSFLEDSFDMPVPGSIPFTLKTPGREHKLILEEPKTAPPYLEDSFDRSVPGSVPIGFSKRKSILKSANRLDTSRRDSMNSNASENKSFDVFATPPTRQEKHRFIGKHCRVADSVDSPLSSFVSSPALKHPKLDPDKFRAEDICGSLNSWKTWMKSAASTSSCSISISDDQSGIAIRTDTGITFIPLSEEFDGGIHQNFKNNQSEIAAISPNPQCFESFSRCVIPLKTRIGCLNLLTESVEVFLMTMQTAFQLFQKFGIKISHVKILRIAAHLNNLIECETEVNGDMFTMLLERFPHNAATQEMYSFYLSSIFKSTVEVFAMKRIFDDLKVSAIQSSSEESFHLEMSSCQSVLNMFYTGISFDHSKCNSFITNTRQRIELLEEEIWRLAHGKFNIDSSNEVANVIFHRLGLIYPETSSCKMKQRHLPTNKLILEQMKNQHKIVGKILEYRHIQHTLTQCLLPLSIYSTRIHCRMEMCTATGRILTTVPNLQNVPKRVSTEGLSARQLFKASSGRILISADFKQLELRVLAHLSNDSKLIELICADRDLFGELSVEWNFSRDVVKQLCYGLIYGMGPKTLAELTKVKVAEAEKMLCSFFSMFPGLYLYLSNKGTYLYVTGVRSYINETKEHVSKEECVQTILGRKKFLKSGLTGEEKARVERVAVNYTIQGTASEIFKVAIVEIESKIKAYGARIVLTIHDEFLVECPENRTPVISEIIRDCMQSSLSDILRVPMKISLKTGTTWGDLK</sequence>